<gene>
    <name evidence="2" type="ORF">Pyn_01382</name>
</gene>
<organism evidence="2 3">
    <name type="scientific">Prunus yedoensis var. nudiflora</name>
    <dbReference type="NCBI Taxonomy" id="2094558"/>
    <lineage>
        <taxon>Eukaryota</taxon>
        <taxon>Viridiplantae</taxon>
        <taxon>Streptophyta</taxon>
        <taxon>Embryophyta</taxon>
        <taxon>Tracheophyta</taxon>
        <taxon>Spermatophyta</taxon>
        <taxon>Magnoliopsida</taxon>
        <taxon>eudicotyledons</taxon>
        <taxon>Gunneridae</taxon>
        <taxon>Pentapetalae</taxon>
        <taxon>rosids</taxon>
        <taxon>fabids</taxon>
        <taxon>Rosales</taxon>
        <taxon>Rosaceae</taxon>
        <taxon>Amygdaloideae</taxon>
        <taxon>Amygdaleae</taxon>
        <taxon>Prunus</taxon>
    </lineage>
</organism>
<evidence type="ECO:0000313" key="2">
    <source>
        <dbReference type="EMBL" id="PQM41521.1"/>
    </source>
</evidence>
<evidence type="ECO:0000256" key="1">
    <source>
        <dbReference type="SAM" id="MobiDB-lite"/>
    </source>
</evidence>
<sequence>MHHHLPSLMRLLNQALHLRLHLSPSPSSAPPKAAHTALEADSPPSPPSSSPVSSVEISPSPSFGLSSEAPTSVPNLAVSKKFAWSMGFTLQTWLNKHFGGEKGSTSVVVWSNCYPRNIYTGFES</sequence>
<feature type="compositionally biased region" description="Low complexity" evidence="1">
    <location>
        <begin position="22"/>
        <end position="35"/>
    </location>
</feature>
<feature type="compositionally biased region" description="Low complexity" evidence="1">
    <location>
        <begin position="50"/>
        <end position="62"/>
    </location>
</feature>
<name>A0A314UVV4_PRUYE</name>
<keyword evidence="3" id="KW-1185">Reference proteome</keyword>
<protein>
    <submittedName>
        <fullName evidence="2">Uncharacterized protein</fullName>
    </submittedName>
</protein>
<comment type="caution">
    <text evidence="2">The sequence shown here is derived from an EMBL/GenBank/DDBJ whole genome shotgun (WGS) entry which is preliminary data.</text>
</comment>
<proteinExistence type="predicted"/>
<feature type="region of interest" description="Disordered" evidence="1">
    <location>
        <begin position="22"/>
        <end position="71"/>
    </location>
</feature>
<accession>A0A314UVV4</accession>
<dbReference type="EMBL" id="PJQY01002954">
    <property type="protein sequence ID" value="PQM41521.1"/>
    <property type="molecule type" value="Genomic_DNA"/>
</dbReference>
<evidence type="ECO:0000313" key="3">
    <source>
        <dbReference type="Proteomes" id="UP000250321"/>
    </source>
</evidence>
<reference evidence="2 3" key="1">
    <citation type="submission" date="2018-02" db="EMBL/GenBank/DDBJ databases">
        <title>Draft genome of wild Prunus yedoensis var. nudiflora.</title>
        <authorList>
            <person name="Baek S."/>
            <person name="Kim J.-H."/>
            <person name="Choi K."/>
            <person name="Kim G.-B."/>
            <person name="Cho A."/>
            <person name="Jang H."/>
            <person name="Shin C.-H."/>
            <person name="Yu H.-J."/>
            <person name="Mun J.-H."/>
        </authorList>
    </citation>
    <scope>NUCLEOTIDE SEQUENCE [LARGE SCALE GENOMIC DNA]</scope>
    <source>
        <strain evidence="3">cv. Jeju island</strain>
        <tissue evidence="2">Leaf</tissue>
    </source>
</reference>
<dbReference type="Proteomes" id="UP000250321">
    <property type="component" value="Unassembled WGS sequence"/>
</dbReference>
<dbReference type="AlphaFoldDB" id="A0A314UVV4"/>